<proteinExistence type="predicted"/>
<gene>
    <name evidence="2" type="ORF">OL599_10010</name>
</gene>
<reference evidence="2" key="2">
    <citation type="submission" date="2022-10" db="EMBL/GenBank/DDBJ databases">
        <authorList>
            <person name="Trinh H.N."/>
        </authorList>
    </citation>
    <scope>NUCLEOTIDE SEQUENCE</scope>
    <source>
        <strain evidence="2">RN2-1</strain>
    </source>
</reference>
<dbReference type="Pfam" id="PF11994">
    <property type="entry name" value="DUF3489"/>
    <property type="match status" value="1"/>
</dbReference>
<sequence length="128" mass="13396">MTKTQHTTRKRAIPATPPNKSARRPKQAPLQSPHHPARAIPAGRATKSATPETVGAAVAPKSRASKKAAITALLQREDGATITELVAATGWLGHSVRAALTGLRQDGHEIVRSTTANGATQYRIVAAA</sequence>
<dbReference type="InterPro" id="IPR021880">
    <property type="entry name" value="DUF3489"/>
</dbReference>
<keyword evidence="3" id="KW-1185">Reference proteome</keyword>
<feature type="compositionally biased region" description="Basic residues" evidence="1">
    <location>
        <begin position="1"/>
        <end position="12"/>
    </location>
</feature>
<evidence type="ECO:0000313" key="2">
    <source>
        <dbReference type="EMBL" id="MCW3474915.1"/>
    </source>
</evidence>
<evidence type="ECO:0000313" key="3">
    <source>
        <dbReference type="Proteomes" id="UP001165679"/>
    </source>
</evidence>
<name>A0AA41YLK3_9PROT</name>
<dbReference type="AlphaFoldDB" id="A0AA41YLK3"/>
<comment type="caution">
    <text evidence="2">The sequence shown here is derived from an EMBL/GenBank/DDBJ whole genome shotgun (WGS) entry which is preliminary data.</text>
</comment>
<protein>
    <submittedName>
        <fullName evidence="2">DUF3489 domain-containing protein</fullName>
    </submittedName>
</protein>
<dbReference type="Proteomes" id="UP001165679">
    <property type="component" value="Unassembled WGS sequence"/>
</dbReference>
<organism evidence="2 3">
    <name type="scientific">Limobrevibacterium gyesilva</name>
    <dbReference type="NCBI Taxonomy" id="2991712"/>
    <lineage>
        <taxon>Bacteria</taxon>
        <taxon>Pseudomonadati</taxon>
        <taxon>Pseudomonadota</taxon>
        <taxon>Alphaproteobacteria</taxon>
        <taxon>Acetobacterales</taxon>
        <taxon>Acetobacteraceae</taxon>
        <taxon>Limobrevibacterium</taxon>
    </lineage>
</organism>
<evidence type="ECO:0000256" key="1">
    <source>
        <dbReference type="SAM" id="MobiDB-lite"/>
    </source>
</evidence>
<reference evidence="2" key="1">
    <citation type="submission" date="2022-09" db="EMBL/GenBank/DDBJ databases">
        <title>Rhodovastum sp. nov. RN2-1 isolated from soil in Seongnam, South Korea.</title>
        <authorList>
            <person name="Le N.T."/>
        </authorList>
    </citation>
    <scope>NUCLEOTIDE SEQUENCE</scope>
    <source>
        <strain evidence="2">RN2-1</strain>
    </source>
</reference>
<dbReference type="EMBL" id="JAPDNT010000005">
    <property type="protein sequence ID" value="MCW3474915.1"/>
    <property type="molecule type" value="Genomic_DNA"/>
</dbReference>
<feature type="region of interest" description="Disordered" evidence="1">
    <location>
        <begin position="1"/>
        <end position="65"/>
    </location>
</feature>
<accession>A0AA41YLK3</accession>
<dbReference type="RefSeq" id="WP_264713575.1">
    <property type="nucleotide sequence ID" value="NZ_JAPDNT010000005.1"/>
</dbReference>